<dbReference type="EMBL" id="CAKXYY010000013">
    <property type="protein sequence ID" value="CAH2353960.1"/>
    <property type="molecule type" value="Genomic_DNA"/>
</dbReference>
<keyword evidence="6" id="KW-1185">Reference proteome</keyword>
<dbReference type="InterPro" id="IPR044294">
    <property type="entry name" value="Lipase-like"/>
</dbReference>
<dbReference type="InterPro" id="IPR016445">
    <property type="entry name" value="Rog1_fam"/>
</dbReference>
<comment type="similarity">
    <text evidence="1">Belongs to the putative lipase ROG1 family.</text>
</comment>
<dbReference type="SUPFAM" id="SSF53474">
    <property type="entry name" value="alpha/beta-Hydrolases"/>
    <property type="match status" value="1"/>
</dbReference>
<evidence type="ECO:0000313" key="5">
    <source>
        <dbReference type="EMBL" id="CAH2353960.1"/>
    </source>
</evidence>
<dbReference type="Gene3D" id="3.40.50.1820">
    <property type="entry name" value="alpha/beta hydrolase"/>
    <property type="match status" value="1"/>
</dbReference>
<dbReference type="GO" id="GO:0016042">
    <property type="term" value="P:lipid catabolic process"/>
    <property type="evidence" value="ECO:0007669"/>
    <property type="project" value="UniProtKB-KW"/>
</dbReference>
<evidence type="ECO:0000256" key="3">
    <source>
        <dbReference type="SAM" id="MobiDB-lite"/>
    </source>
</evidence>
<dbReference type="Pfam" id="PF05057">
    <property type="entry name" value="DUF676"/>
    <property type="match status" value="1"/>
</dbReference>
<keyword evidence="2" id="KW-0443">Lipid metabolism</keyword>
<proteinExistence type="inferred from homology"/>
<gene>
    <name evidence="5" type="ORF">CLIB1423_13S02828</name>
</gene>
<dbReference type="PANTHER" id="PTHR12482:SF62">
    <property type="entry name" value="LIPASE ROG1-RELATED"/>
    <property type="match status" value="1"/>
</dbReference>
<keyword evidence="2" id="KW-0442">Lipid degradation</keyword>
<evidence type="ECO:0000259" key="4">
    <source>
        <dbReference type="Pfam" id="PF05057"/>
    </source>
</evidence>
<dbReference type="InterPro" id="IPR029058">
    <property type="entry name" value="AB_hydrolase_fold"/>
</dbReference>
<dbReference type="GO" id="GO:0047372">
    <property type="term" value="F:monoacylglycerol lipase activity"/>
    <property type="evidence" value="ECO:0007669"/>
    <property type="project" value="TreeGrafter"/>
</dbReference>
<name>A0A9P0QT99_9ASCO</name>
<protein>
    <submittedName>
        <fullName evidence="5">Lipase Rog1p</fullName>
    </submittedName>
</protein>
<comment type="caution">
    <text evidence="5">The sequence shown here is derived from an EMBL/GenBank/DDBJ whole genome shotgun (WGS) entry which is preliminary data.</text>
</comment>
<organism evidence="5 6">
    <name type="scientific">[Candida] railenensis</name>
    <dbReference type="NCBI Taxonomy" id="45579"/>
    <lineage>
        <taxon>Eukaryota</taxon>
        <taxon>Fungi</taxon>
        <taxon>Dikarya</taxon>
        <taxon>Ascomycota</taxon>
        <taxon>Saccharomycotina</taxon>
        <taxon>Pichiomycetes</taxon>
        <taxon>Debaryomycetaceae</taxon>
        <taxon>Kurtzmaniella</taxon>
    </lineage>
</organism>
<feature type="domain" description="DUF676" evidence="4">
    <location>
        <begin position="193"/>
        <end position="392"/>
    </location>
</feature>
<dbReference type="InterPro" id="IPR007751">
    <property type="entry name" value="DUF676_lipase-like"/>
</dbReference>
<evidence type="ECO:0000313" key="6">
    <source>
        <dbReference type="Proteomes" id="UP000837801"/>
    </source>
</evidence>
<dbReference type="AlphaFoldDB" id="A0A9P0QT99"/>
<dbReference type="PANTHER" id="PTHR12482">
    <property type="entry name" value="LIPASE ROG1-RELATED-RELATED"/>
    <property type="match status" value="1"/>
</dbReference>
<evidence type="ECO:0000256" key="2">
    <source>
        <dbReference type="ARBA" id="ARBA00022963"/>
    </source>
</evidence>
<dbReference type="OrthoDB" id="5368485at2759"/>
<dbReference type="Proteomes" id="UP000837801">
    <property type="component" value="Unassembled WGS sequence"/>
</dbReference>
<feature type="region of interest" description="Disordered" evidence="3">
    <location>
        <begin position="768"/>
        <end position="805"/>
    </location>
</feature>
<reference evidence="5" key="1">
    <citation type="submission" date="2022-03" db="EMBL/GenBank/DDBJ databases">
        <authorList>
            <person name="Legras J.-L."/>
            <person name="Devillers H."/>
            <person name="Grondin C."/>
        </authorList>
    </citation>
    <scope>NUCLEOTIDE SEQUENCE</scope>
    <source>
        <strain evidence="5">CLIB 1423</strain>
    </source>
</reference>
<dbReference type="PIRSF" id="PIRSF005412">
    <property type="entry name" value="UCP005412_abhydr"/>
    <property type="match status" value="1"/>
</dbReference>
<feature type="region of interest" description="Disordered" evidence="3">
    <location>
        <begin position="582"/>
        <end position="604"/>
    </location>
</feature>
<sequence>MSTDVLLYRQVGAVKCGQTERFIIKYTPQPDHDANSNPIPPNLWLKVKNTESIALRAAYLAGPYVLYVDCTPEAYDSQKQCFITADQPVFEPQLLPGQSVYAELSCHSLKPTYTWTVDVVSQTIFNNTINVDFEITIGTSKKILHDLSFQNDSQPIPNSDKLGTFVSSDILLVKNHDTLDLWNLPLIKNRELPIHLVILTHGLHSNVSADMLYLKEEIDKTSSTKESVVVKGFFGNVGKTERGIKYLGSRVAEFVIDLVTKNEAFNQGKTTKISFVGHSLGGLVQTFAIAYIENNFPWFFKSIRPMNFIAIASPLLGVVHENPMYVKLALSAGFVGKTGQDLGLVFLEGEGEQAVPLLYLLPTGPTHKVLKRFRRRTVYANTRNDGIVPLRTSALLYLDYKGVLKVMSNNEKGTNMTSSESNENDQEVATKIPNSETLDSVKVSNGISPVQAMLSFFMPQKQSNAKNQYLKFQTGGGVGSGRVDESGSGDEGNVMGAGSHNSGGEGLLRKSSVLETATSLILPPLPSFKYITDPGSRDDIIVHDKVYYEKDIPPRAEEGKSKEEQSLGFVEKIRGILEAKPEPTVTTVSAPEENKNDEYSTTSPSLRKRLVNSLDDVEHLEEEIAREYHKQMSWRKVLVQLRPDAHNNIIVRRRYANAYGWPVVSHIVSNHFGIEEYEPPVAVKETESQDDLEDEVDLSRILSRDLISKQNEEVDEVESEVKPKEANHWINSKDDSESIFAVGPTGLLSDVSEMMGSLKDHWYGRVTTTKTENPDTGIKNDNSPKRPSFKQEIDESSVGQELDSEQGDLCLTNRVVGEFV</sequence>
<evidence type="ECO:0000256" key="1">
    <source>
        <dbReference type="ARBA" id="ARBA00007920"/>
    </source>
</evidence>
<accession>A0A9P0QT99</accession>